<gene>
    <name evidence="1" type="ORF">A9308_00505</name>
</gene>
<reference evidence="1 2" key="1">
    <citation type="submission" date="2016-06" db="EMBL/GenBank/DDBJ databases">
        <title>Draft genome of Moraxella atlantae CCUG 66109.</title>
        <authorList>
            <person name="Salva-Serra F."/>
            <person name="Engstrom-Jakobsson H."/>
            <person name="Thorell K."/>
            <person name="Gonzales-Siles L."/>
            <person name="Karlsson R."/>
            <person name="Boulund F."/>
            <person name="Engstrand L."/>
            <person name="Kristiansson E."/>
            <person name="Moore E."/>
        </authorList>
    </citation>
    <scope>NUCLEOTIDE SEQUENCE [LARGE SCALE GENOMIC DNA]</scope>
    <source>
        <strain evidence="1 2">CCUG 66109</strain>
    </source>
</reference>
<proteinExistence type="predicted"/>
<protein>
    <submittedName>
        <fullName evidence="1">Uncharacterized protein</fullName>
    </submittedName>
</protein>
<name>A0A1B8Q8X5_9GAMM</name>
<organism evidence="1 2">
    <name type="scientific">Faucicola atlantae</name>
    <dbReference type="NCBI Taxonomy" id="34059"/>
    <lineage>
        <taxon>Bacteria</taxon>
        <taxon>Pseudomonadati</taxon>
        <taxon>Pseudomonadota</taxon>
        <taxon>Gammaproteobacteria</taxon>
        <taxon>Moraxellales</taxon>
        <taxon>Moraxellaceae</taxon>
        <taxon>Faucicola</taxon>
    </lineage>
</organism>
<dbReference type="EMBL" id="LZMZ01000051">
    <property type="protein sequence ID" value="OBX73724.1"/>
    <property type="molecule type" value="Genomic_DNA"/>
</dbReference>
<comment type="caution">
    <text evidence="1">The sequence shown here is derived from an EMBL/GenBank/DDBJ whole genome shotgun (WGS) entry which is preliminary data.</text>
</comment>
<sequence length="161" mass="18448">MPFKNNEQLKNQREIISRLDTMQGDFRLISADVQGIKKSLDEHKRDTTISITEQDKKIDVLKDAQTRTETALTTLKMSLSAFAVIVVPVTGWYLSSVNASVKVASETSSRNQQTIENIQKVQDERKAMIVSIDERLGRMKDELIQYRGEATGQQYEQRKQR</sequence>
<dbReference type="Proteomes" id="UP000092508">
    <property type="component" value="Unassembled WGS sequence"/>
</dbReference>
<dbReference type="STRING" id="34059.A9308_00505"/>
<accession>A0A1B8Q8X5</accession>
<dbReference type="AlphaFoldDB" id="A0A1B8Q8X5"/>
<evidence type="ECO:0000313" key="1">
    <source>
        <dbReference type="EMBL" id="OBX73724.1"/>
    </source>
</evidence>
<evidence type="ECO:0000313" key="2">
    <source>
        <dbReference type="Proteomes" id="UP000092508"/>
    </source>
</evidence>
<dbReference type="RefSeq" id="WP_067238431.1">
    <property type="nucleotide sequence ID" value="NZ_LZMZ01000051.1"/>
</dbReference>